<evidence type="ECO:0000313" key="1">
    <source>
        <dbReference type="EMBL" id="TRW48362.1"/>
    </source>
</evidence>
<gene>
    <name evidence="1" type="ORF">FM042_09280</name>
</gene>
<dbReference type="Proteomes" id="UP000320359">
    <property type="component" value="Unassembled WGS sequence"/>
</dbReference>
<sequence length="345" mass="38061">MIKSLCLASFLRLKINKHNTIVTSSTTEIAKIAGCNRKTIEAPFRELTESGLISTESVLDGKGDLVQALCFNEEKFAAISEAIPVEGASCHDAVIDDLVSSMFQDLSIENRLAKLSPVNTLLLCSILSAADQNGITNSLSQNKLKKLFGFSTARLKSQLRKLQHLGLLEVLSVGGAEKGKGRKISTLKLDVKKIRNAYEHAQKQTSYILIMDDLNITEAVTSANERGQSFLRISNEETKDLFAAKGMRDLSLPWQSNQITDEIEALLDSVNELLSSQFEHWKYAPPEGAPPHQSLKNDLLTDRLVYSIAKSVFSGIASSKWGTSVKFASVRHDDKRQSLIVRLEP</sequence>
<dbReference type="AlphaFoldDB" id="A0A552WZX2"/>
<dbReference type="RefSeq" id="WP_143236154.1">
    <property type="nucleotide sequence ID" value="NZ_VJWL01000003.1"/>
</dbReference>
<evidence type="ECO:0000313" key="2">
    <source>
        <dbReference type="Proteomes" id="UP000320359"/>
    </source>
</evidence>
<accession>A0A552WZX2</accession>
<reference evidence="1 2" key="1">
    <citation type="submission" date="2019-07" db="EMBL/GenBank/DDBJ databases">
        <authorList>
            <person name="Yang M."/>
            <person name="Zhao D."/>
            <person name="Xiang H."/>
        </authorList>
    </citation>
    <scope>NUCLEOTIDE SEQUENCE [LARGE SCALE GENOMIC DNA]</scope>
    <source>
        <strain evidence="1 2">IM1326</strain>
    </source>
</reference>
<proteinExistence type="predicted"/>
<organism evidence="1 2">
    <name type="scientific">Aliidiomarina halalkaliphila</name>
    <dbReference type="NCBI Taxonomy" id="2593535"/>
    <lineage>
        <taxon>Bacteria</taxon>
        <taxon>Pseudomonadati</taxon>
        <taxon>Pseudomonadota</taxon>
        <taxon>Gammaproteobacteria</taxon>
        <taxon>Alteromonadales</taxon>
        <taxon>Idiomarinaceae</taxon>
        <taxon>Aliidiomarina</taxon>
    </lineage>
</organism>
<comment type="caution">
    <text evidence="1">The sequence shown here is derived from an EMBL/GenBank/DDBJ whole genome shotgun (WGS) entry which is preliminary data.</text>
</comment>
<protein>
    <submittedName>
        <fullName evidence="1">Uncharacterized protein</fullName>
    </submittedName>
</protein>
<keyword evidence="2" id="KW-1185">Reference proteome</keyword>
<dbReference type="EMBL" id="VJWL01000003">
    <property type="protein sequence ID" value="TRW48362.1"/>
    <property type="molecule type" value="Genomic_DNA"/>
</dbReference>
<name>A0A552WZX2_9GAMM</name>